<keyword evidence="1" id="KW-1133">Transmembrane helix</keyword>
<protein>
    <submittedName>
        <fullName evidence="2">Uncharacterized protein</fullName>
    </submittedName>
</protein>
<evidence type="ECO:0000256" key="1">
    <source>
        <dbReference type="SAM" id="Phobius"/>
    </source>
</evidence>
<organism evidence="2 3">
    <name type="scientific">Ostreobium quekettii</name>
    <dbReference type="NCBI Taxonomy" id="121088"/>
    <lineage>
        <taxon>Eukaryota</taxon>
        <taxon>Viridiplantae</taxon>
        <taxon>Chlorophyta</taxon>
        <taxon>core chlorophytes</taxon>
        <taxon>Ulvophyceae</taxon>
        <taxon>TCBD clade</taxon>
        <taxon>Bryopsidales</taxon>
        <taxon>Ostreobineae</taxon>
        <taxon>Ostreobiaceae</taxon>
        <taxon>Ostreobium</taxon>
    </lineage>
</organism>
<reference evidence="2" key="1">
    <citation type="submission" date="2020-12" db="EMBL/GenBank/DDBJ databases">
        <authorList>
            <person name="Iha C."/>
        </authorList>
    </citation>
    <scope>NUCLEOTIDE SEQUENCE</scope>
</reference>
<feature type="transmembrane region" description="Helical" evidence="1">
    <location>
        <begin position="400"/>
        <end position="418"/>
    </location>
</feature>
<comment type="caution">
    <text evidence="2">The sequence shown here is derived from an EMBL/GenBank/DDBJ whole genome shotgun (WGS) entry which is preliminary data.</text>
</comment>
<feature type="transmembrane region" description="Helical" evidence="1">
    <location>
        <begin position="330"/>
        <end position="348"/>
    </location>
</feature>
<feature type="transmembrane region" description="Helical" evidence="1">
    <location>
        <begin position="373"/>
        <end position="393"/>
    </location>
</feature>
<sequence length="457" mass="49818">MEPRAPLRAVRIAGAVLTFIGWVVTIRGLVTVANSLNDDCTGRECEEVDTYWSYLAYQIFVLACVALSEAFGGAEFTCLSLLGLCMVASCLDQWAADIFRTGVDCGNLAFAGWTVMAAGDILMIIGLGYKRVVDLKAGMSGRAGAEAGAAKAGGEPLMASDCPASANGPGAAADPPPTEQELPQDFEHGRWVYPVMALIALGGWLVAVAGARKWCDDFDCAPLKFYWWIMALEAAVLLFVFIMRVMGRLTPWTQVATFMLAMPTTFLAIWSHNFVHLAREEFPDEKSLRAAAGGTIALAVTNYLLAFTLGFHMSTRALRTPPRWASIGRVLMVLLGIAGLVIAVVGVVRTRNYLCKDNDELFDEELLCNKFRLYWWFFVLEGAVLTAFFIGLFAHLKAGWASVTLTFAAVAAVWPILVADEFRVFPSVTEGTRDEQGFEGHLIMAVAFLALVVLEMF</sequence>
<keyword evidence="1" id="KW-0472">Membrane</keyword>
<accession>A0A8S1JBJ6</accession>
<feature type="transmembrane region" description="Helical" evidence="1">
    <location>
        <begin position="12"/>
        <end position="31"/>
    </location>
</feature>
<feature type="transmembrane region" description="Helical" evidence="1">
    <location>
        <begin position="51"/>
        <end position="71"/>
    </location>
</feature>
<gene>
    <name evidence="2" type="ORF">OSTQU699_LOCUS8957</name>
</gene>
<dbReference type="Proteomes" id="UP000708148">
    <property type="component" value="Unassembled WGS sequence"/>
</dbReference>
<feature type="transmembrane region" description="Helical" evidence="1">
    <location>
        <begin position="191"/>
        <end position="210"/>
    </location>
</feature>
<feature type="transmembrane region" description="Helical" evidence="1">
    <location>
        <begin position="255"/>
        <end position="275"/>
    </location>
</feature>
<feature type="transmembrane region" description="Helical" evidence="1">
    <location>
        <begin position="78"/>
        <end position="96"/>
    </location>
</feature>
<evidence type="ECO:0000313" key="2">
    <source>
        <dbReference type="EMBL" id="CAD7703601.1"/>
    </source>
</evidence>
<dbReference type="EMBL" id="CAJHUC010002319">
    <property type="protein sequence ID" value="CAD7703601.1"/>
    <property type="molecule type" value="Genomic_DNA"/>
</dbReference>
<feature type="transmembrane region" description="Helical" evidence="1">
    <location>
        <begin position="108"/>
        <end position="129"/>
    </location>
</feature>
<feature type="transmembrane region" description="Helical" evidence="1">
    <location>
        <begin position="287"/>
        <end position="309"/>
    </location>
</feature>
<dbReference type="AlphaFoldDB" id="A0A8S1JBJ6"/>
<evidence type="ECO:0000313" key="3">
    <source>
        <dbReference type="Proteomes" id="UP000708148"/>
    </source>
</evidence>
<name>A0A8S1JBJ6_9CHLO</name>
<proteinExistence type="predicted"/>
<feature type="transmembrane region" description="Helical" evidence="1">
    <location>
        <begin position="438"/>
        <end position="454"/>
    </location>
</feature>
<feature type="transmembrane region" description="Helical" evidence="1">
    <location>
        <begin position="225"/>
        <end position="243"/>
    </location>
</feature>
<keyword evidence="1" id="KW-0812">Transmembrane</keyword>
<keyword evidence="3" id="KW-1185">Reference proteome</keyword>